<accession>A0A7J2U659</accession>
<dbReference type="GO" id="GO:0007165">
    <property type="term" value="P:signal transduction"/>
    <property type="evidence" value="ECO:0007669"/>
    <property type="project" value="TreeGrafter"/>
</dbReference>
<dbReference type="PANTHER" id="PTHR20854">
    <property type="entry name" value="INOSITOL MONOPHOSPHATASE"/>
    <property type="match status" value="1"/>
</dbReference>
<dbReference type="InterPro" id="IPR000760">
    <property type="entry name" value="Inositol_monophosphatase-like"/>
</dbReference>
<feature type="binding site" evidence="1">
    <location>
        <position position="228"/>
    </location>
    <ligand>
        <name>Mg(2+)</name>
        <dbReference type="ChEBI" id="CHEBI:18420"/>
        <label>1</label>
        <note>catalytic</note>
    </ligand>
</feature>
<dbReference type="GO" id="GO:0008934">
    <property type="term" value="F:inositol monophosphate 1-phosphatase activity"/>
    <property type="evidence" value="ECO:0007669"/>
    <property type="project" value="TreeGrafter"/>
</dbReference>
<evidence type="ECO:0008006" key="3">
    <source>
        <dbReference type="Google" id="ProtNLM"/>
    </source>
</evidence>
<dbReference type="EMBL" id="DSEU01000069">
    <property type="protein sequence ID" value="HEM67817.1"/>
    <property type="molecule type" value="Genomic_DNA"/>
</dbReference>
<reference evidence="2" key="1">
    <citation type="journal article" date="2020" name="mSystems">
        <title>Genome- and Community-Level Interaction Insights into Carbon Utilization and Element Cycling Functions of Hydrothermarchaeota in Hydrothermal Sediment.</title>
        <authorList>
            <person name="Zhou Z."/>
            <person name="Liu Y."/>
            <person name="Xu W."/>
            <person name="Pan J."/>
            <person name="Luo Z.H."/>
            <person name="Li M."/>
        </authorList>
    </citation>
    <scope>NUCLEOTIDE SEQUENCE [LARGE SCALE GENOMIC DNA]</scope>
    <source>
        <strain evidence="2">SpSt-125</strain>
    </source>
</reference>
<comment type="caution">
    <text evidence="2">The sequence shown here is derived from an EMBL/GenBank/DDBJ whole genome shotgun (WGS) entry which is preliminary data.</text>
</comment>
<feature type="binding site" evidence="1">
    <location>
        <position position="101"/>
    </location>
    <ligand>
        <name>Mg(2+)</name>
        <dbReference type="ChEBI" id="CHEBI:18420"/>
        <label>1</label>
        <note>catalytic</note>
    </ligand>
</feature>
<comment type="cofactor">
    <cofactor evidence="1">
        <name>Mg(2+)</name>
        <dbReference type="ChEBI" id="CHEBI:18420"/>
    </cofactor>
</comment>
<feature type="binding site" evidence="1">
    <location>
        <position position="81"/>
    </location>
    <ligand>
        <name>Mg(2+)</name>
        <dbReference type="ChEBI" id="CHEBI:18420"/>
        <label>1</label>
        <note>catalytic</note>
    </ligand>
</feature>
<dbReference type="GO" id="GO:0006020">
    <property type="term" value="P:inositol metabolic process"/>
    <property type="evidence" value="ECO:0007669"/>
    <property type="project" value="TreeGrafter"/>
</dbReference>
<organism evidence="2">
    <name type="scientific">Ignisphaera aggregans</name>
    <dbReference type="NCBI Taxonomy" id="334771"/>
    <lineage>
        <taxon>Archaea</taxon>
        <taxon>Thermoproteota</taxon>
        <taxon>Thermoprotei</taxon>
        <taxon>Desulfurococcales</taxon>
        <taxon>Desulfurococcaceae</taxon>
        <taxon>Ignisphaera</taxon>
    </lineage>
</organism>
<proteinExistence type="predicted"/>
<keyword evidence="1" id="KW-0479">Metal-binding</keyword>
<dbReference type="Pfam" id="PF00459">
    <property type="entry name" value="Inositol_P"/>
    <property type="match status" value="1"/>
</dbReference>
<dbReference type="GO" id="GO:0046872">
    <property type="term" value="F:metal ion binding"/>
    <property type="evidence" value="ECO:0007669"/>
    <property type="project" value="UniProtKB-KW"/>
</dbReference>
<dbReference type="PANTHER" id="PTHR20854:SF4">
    <property type="entry name" value="INOSITOL-1-MONOPHOSPHATASE-RELATED"/>
    <property type="match status" value="1"/>
</dbReference>
<name>A0A7J2U659_9CREN</name>
<feature type="binding site" evidence="1">
    <location>
        <position position="98"/>
    </location>
    <ligand>
        <name>Mg(2+)</name>
        <dbReference type="ChEBI" id="CHEBI:18420"/>
        <label>1</label>
        <note>catalytic</note>
    </ligand>
</feature>
<sequence>MKTFLLFKNQKALCVIFMRLWREVLNCVESVRAYLRSSSVSYDVVGQNPFGDVSKSFDVEAERIVEKCLAQVLGEVAFLSEETGLLISKNPKWIAIIDPVDGSTNFAYEIPWASISLAIAPYKKGARVRDVELAIVAEVFRDVTYVYRDGLVEVLGGRQYSRRAQPAPIMLGYFENENSYKPLLKYASSHTKRLAIRSLGSAALDIVYVGLGNAEVFIDTRAKLRNVDVAAALRIATALGAKAIECSENLRDALDIEIDSEKRIGCLVATYNDEQLKKVLASL</sequence>
<dbReference type="AlphaFoldDB" id="A0A7J2U659"/>
<dbReference type="Gene3D" id="3.40.190.80">
    <property type="match status" value="1"/>
</dbReference>
<keyword evidence="1" id="KW-0460">Magnesium</keyword>
<dbReference type="Gene3D" id="3.30.540.10">
    <property type="entry name" value="Fructose-1,6-Bisphosphatase, subunit A, domain 1"/>
    <property type="match status" value="1"/>
</dbReference>
<gene>
    <name evidence="2" type="ORF">ENO26_09695</name>
</gene>
<evidence type="ECO:0000256" key="1">
    <source>
        <dbReference type="PIRSR" id="PIRSR600760-2"/>
    </source>
</evidence>
<evidence type="ECO:0000313" key="2">
    <source>
        <dbReference type="EMBL" id="HEM67817.1"/>
    </source>
</evidence>
<dbReference type="SUPFAM" id="SSF56655">
    <property type="entry name" value="Carbohydrate phosphatase"/>
    <property type="match status" value="1"/>
</dbReference>
<dbReference type="PRINTS" id="PR00377">
    <property type="entry name" value="IMPHPHTASES"/>
</dbReference>
<protein>
    <recommendedName>
        <fullName evidence="3">Inositol monophosphatase</fullName>
    </recommendedName>
</protein>